<dbReference type="OrthoDB" id="1180289at2759"/>
<sequence>MRDDEIAKELYNLQKQRKCLVLLDDIWTTSTWDRLKAAFPEDETNSKILLTTRKKNVSFACR</sequence>
<evidence type="ECO:0000259" key="1">
    <source>
        <dbReference type="Pfam" id="PF00931"/>
    </source>
</evidence>
<dbReference type="AlphaFoldDB" id="A0A2P5EEL0"/>
<evidence type="ECO:0000313" key="3">
    <source>
        <dbReference type="Proteomes" id="UP000237000"/>
    </source>
</evidence>
<dbReference type="SUPFAM" id="SSF52540">
    <property type="entry name" value="P-loop containing nucleoside triphosphate hydrolases"/>
    <property type="match status" value="1"/>
</dbReference>
<reference evidence="3" key="1">
    <citation type="submission" date="2016-06" db="EMBL/GenBank/DDBJ databases">
        <title>Parallel loss of symbiosis genes in relatives of nitrogen-fixing non-legume Parasponia.</title>
        <authorList>
            <person name="Van Velzen R."/>
            <person name="Holmer R."/>
            <person name="Bu F."/>
            <person name="Rutten L."/>
            <person name="Van Zeijl A."/>
            <person name="Liu W."/>
            <person name="Santuari L."/>
            <person name="Cao Q."/>
            <person name="Sharma T."/>
            <person name="Shen D."/>
            <person name="Roswanjaya Y."/>
            <person name="Wardhani T."/>
            <person name="Kalhor M.S."/>
            <person name="Jansen J."/>
            <person name="Van den Hoogen J."/>
            <person name="Gungor B."/>
            <person name="Hartog M."/>
            <person name="Hontelez J."/>
            <person name="Verver J."/>
            <person name="Yang W.-C."/>
            <person name="Schijlen E."/>
            <person name="Repin R."/>
            <person name="Schilthuizen M."/>
            <person name="Schranz E."/>
            <person name="Heidstra R."/>
            <person name="Miyata K."/>
            <person name="Fedorova E."/>
            <person name="Kohlen W."/>
            <person name="Bisseling T."/>
            <person name="Smit S."/>
            <person name="Geurts R."/>
        </authorList>
    </citation>
    <scope>NUCLEOTIDE SEQUENCE [LARGE SCALE GENOMIC DNA]</scope>
    <source>
        <strain evidence="3">cv. RG33-2</strain>
    </source>
</reference>
<dbReference type="InterPro" id="IPR027417">
    <property type="entry name" value="P-loop_NTPase"/>
</dbReference>
<organism evidence="2 3">
    <name type="scientific">Trema orientale</name>
    <name type="common">Charcoal tree</name>
    <name type="synonym">Celtis orientalis</name>
    <dbReference type="NCBI Taxonomy" id="63057"/>
    <lineage>
        <taxon>Eukaryota</taxon>
        <taxon>Viridiplantae</taxon>
        <taxon>Streptophyta</taxon>
        <taxon>Embryophyta</taxon>
        <taxon>Tracheophyta</taxon>
        <taxon>Spermatophyta</taxon>
        <taxon>Magnoliopsida</taxon>
        <taxon>eudicotyledons</taxon>
        <taxon>Gunneridae</taxon>
        <taxon>Pentapetalae</taxon>
        <taxon>rosids</taxon>
        <taxon>fabids</taxon>
        <taxon>Rosales</taxon>
        <taxon>Cannabaceae</taxon>
        <taxon>Trema</taxon>
    </lineage>
</organism>
<dbReference type="InterPro" id="IPR002182">
    <property type="entry name" value="NB-ARC"/>
</dbReference>
<proteinExistence type="predicted"/>
<dbReference type="Gene3D" id="3.40.50.300">
    <property type="entry name" value="P-loop containing nucleotide triphosphate hydrolases"/>
    <property type="match status" value="1"/>
</dbReference>
<feature type="domain" description="NB-ARC" evidence="1">
    <location>
        <begin position="3"/>
        <end position="58"/>
    </location>
</feature>
<dbReference type="InParanoid" id="A0A2P5EEL0"/>
<gene>
    <name evidence="2" type="ORF">TorRG33x02_202580</name>
</gene>
<accession>A0A2P5EEL0</accession>
<dbReference type="EMBL" id="JXTC01000170">
    <property type="protein sequence ID" value="PON83964.1"/>
    <property type="molecule type" value="Genomic_DNA"/>
</dbReference>
<evidence type="ECO:0000313" key="2">
    <source>
        <dbReference type="EMBL" id="PON83964.1"/>
    </source>
</evidence>
<dbReference type="Proteomes" id="UP000237000">
    <property type="component" value="Unassembled WGS sequence"/>
</dbReference>
<name>A0A2P5EEL0_TREOI</name>
<protein>
    <submittedName>
        <fullName evidence="2">NB-ARC domain containing protein</fullName>
    </submittedName>
</protein>
<dbReference type="Pfam" id="PF00931">
    <property type="entry name" value="NB-ARC"/>
    <property type="match status" value="1"/>
</dbReference>
<comment type="caution">
    <text evidence="2">The sequence shown here is derived from an EMBL/GenBank/DDBJ whole genome shotgun (WGS) entry which is preliminary data.</text>
</comment>
<dbReference type="GO" id="GO:0043531">
    <property type="term" value="F:ADP binding"/>
    <property type="evidence" value="ECO:0007669"/>
    <property type="project" value="InterPro"/>
</dbReference>
<keyword evidence="3" id="KW-1185">Reference proteome</keyword>
<dbReference type="STRING" id="63057.A0A2P5EEL0"/>